<feature type="region of interest" description="Disordered" evidence="1">
    <location>
        <begin position="749"/>
        <end position="782"/>
    </location>
</feature>
<feature type="chain" id="PRO_5047160838" evidence="2">
    <location>
        <begin position="26"/>
        <end position="782"/>
    </location>
</feature>
<keyword evidence="4" id="KW-1185">Reference proteome</keyword>
<organism evidence="3 4">
    <name type="scientific">Orchesella dallaii</name>
    <dbReference type="NCBI Taxonomy" id="48710"/>
    <lineage>
        <taxon>Eukaryota</taxon>
        <taxon>Metazoa</taxon>
        <taxon>Ecdysozoa</taxon>
        <taxon>Arthropoda</taxon>
        <taxon>Hexapoda</taxon>
        <taxon>Collembola</taxon>
        <taxon>Entomobryomorpha</taxon>
        <taxon>Entomobryoidea</taxon>
        <taxon>Orchesellidae</taxon>
        <taxon>Orchesellinae</taxon>
        <taxon>Orchesella</taxon>
    </lineage>
</organism>
<proteinExistence type="predicted"/>
<reference evidence="3 4" key="1">
    <citation type="submission" date="2024-08" db="EMBL/GenBank/DDBJ databases">
        <authorList>
            <person name="Cucini C."/>
            <person name="Frati F."/>
        </authorList>
    </citation>
    <scope>NUCLEOTIDE SEQUENCE [LARGE SCALE GENOMIC DNA]</scope>
</reference>
<name>A0ABP1QBH8_9HEXA</name>
<evidence type="ECO:0000313" key="4">
    <source>
        <dbReference type="Proteomes" id="UP001642540"/>
    </source>
</evidence>
<sequence length="782" mass="88862">MALNFMLQTINFMVVFQLVFQQCLADVDVMYRKDVCDEAKFYSPYVRLLKTRQPHHEHSPLLKLLKPGYIDVSRYTGILCINGPAIIYTDISHDPTCTNDTSIWIPSLGEPQMFSHDCFSFNRLPRDEYKRIGQLEMKKDSKVFGNKVFGIYLLGKSPDYRFPTFMFFPHPDFGYKMNTSWCVHDGASLAFLTNSSDSSSHCYKVKRYNMDGMLTVNYGGTQIFCYREDQDSDFDSPWHKEGSLTAEDIRWHSCGYATSSMPSVPRGFEPEPIQLPDFRIIDPRLLSSQGSPAVMYKAKRKPGDVNDLPVFSKPNPPGSLFPGEPGWKDPSLMIHFHKPGAVNANNNNIDPTEITTMEPYQKFSVEIPVTDCEEVPRPPDTCNDPTTTNECEILTQALSLEDIDWTQDKIKEGSWRLPILNLVNSIYEKACPQVSKYFAAAISRIFQYFLTQAVEADPALETKFKEPKKREWLEIITDLERCNENPQVMKFFRKKNHAAVKLKKKLEDRLVKIERRMLSRIIASETGDDSSTLAAQSSLANDLNHTSDIAEIEKIQNQLNENPLKFPYKILIGSAERPMYSDARRVYQYREAAEIDHELDWALDSYWKITSTVLGYCNIHYASKGAGTFMRLYDSFTTDFFEYILKDWIKGDNMLIYEQIFGEFISGAANLWIDACHDGAYQWAGTVDLRPLRPIPLNEGEVVAPPPAPATGTGATGPTNFFVDNPAFLNDAVDYDDYQMLDISESEEFGGVNNSATNSMMPSVDPSTMLQDPQQGSNLVGN</sequence>
<dbReference type="Proteomes" id="UP001642540">
    <property type="component" value="Unassembled WGS sequence"/>
</dbReference>
<gene>
    <name evidence="3" type="ORF">ODALV1_LOCUS7392</name>
</gene>
<accession>A0ABP1QBH8</accession>
<feature type="compositionally biased region" description="Polar residues" evidence="1">
    <location>
        <begin position="752"/>
        <end position="782"/>
    </location>
</feature>
<dbReference type="EMBL" id="CAXLJM020000023">
    <property type="protein sequence ID" value="CAL8089489.1"/>
    <property type="molecule type" value="Genomic_DNA"/>
</dbReference>
<evidence type="ECO:0000256" key="2">
    <source>
        <dbReference type="SAM" id="SignalP"/>
    </source>
</evidence>
<protein>
    <submittedName>
        <fullName evidence="3">Uncharacterized protein</fullName>
    </submittedName>
</protein>
<comment type="caution">
    <text evidence="3">The sequence shown here is derived from an EMBL/GenBank/DDBJ whole genome shotgun (WGS) entry which is preliminary data.</text>
</comment>
<keyword evidence="2" id="KW-0732">Signal</keyword>
<evidence type="ECO:0000256" key="1">
    <source>
        <dbReference type="SAM" id="MobiDB-lite"/>
    </source>
</evidence>
<feature type="signal peptide" evidence="2">
    <location>
        <begin position="1"/>
        <end position="25"/>
    </location>
</feature>
<evidence type="ECO:0000313" key="3">
    <source>
        <dbReference type="EMBL" id="CAL8089489.1"/>
    </source>
</evidence>